<feature type="domain" description="Reverse transcriptase" evidence="1">
    <location>
        <begin position="271"/>
        <end position="541"/>
    </location>
</feature>
<accession>A0AA89BVA6</accession>
<dbReference type="PANTHER" id="PTHR33332">
    <property type="entry name" value="REVERSE TRANSCRIPTASE DOMAIN-CONTAINING PROTEIN"/>
    <property type="match status" value="1"/>
</dbReference>
<dbReference type="PROSITE" id="PS50878">
    <property type="entry name" value="RT_POL"/>
    <property type="match status" value="1"/>
</dbReference>
<dbReference type="EMBL" id="VSWD01000013">
    <property type="protein sequence ID" value="KAK3083738.1"/>
    <property type="molecule type" value="Genomic_DNA"/>
</dbReference>
<dbReference type="InterPro" id="IPR043502">
    <property type="entry name" value="DNA/RNA_pol_sf"/>
</dbReference>
<dbReference type="CDD" id="cd01650">
    <property type="entry name" value="RT_nLTR_like"/>
    <property type="match status" value="1"/>
</dbReference>
<organism evidence="2 3">
    <name type="scientific">Pinctada imbricata</name>
    <name type="common">Atlantic pearl-oyster</name>
    <name type="synonym">Pinctada martensii</name>
    <dbReference type="NCBI Taxonomy" id="66713"/>
    <lineage>
        <taxon>Eukaryota</taxon>
        <taxon>Metazoa</taxon>
        <taxon>Spiralia</taxon>
        <taxon>Lophotrochozoa</taxon>
        <taxon>Mollusca</taxon>
        <taxon>Bivalvia</taxon>
        <taxon>Autobranchia</taxon>
        <taxon>Pteriomorphia</taxon>
        <taxon>Pterioida</taxon>
        <taxon>Pterioidea</taxon>
        <taxon>Pteriidae</taxon>
        <taxon>Pinctada</taxon>
    </lineage>
</organism>
<sequence length="642" mass="74606">MSDHYPICITRSTKNLLEKKTHTTIEYRDYKKFDERNFLQDLADVKFDEIENLKEPNLALDQFYKLLINVLDKHAKVKSKRVKYKSIPKWINSEINEARHNRDYYHKKGDTENYKKWRNAVTELIRNAKKNYYKELIEENKCTSDIWKHLIEFTSNKNETNINFMTHNGISSEEPTEIANMYNDFITNISKTLIDDNLREQLETSHLKDFINSKNPMNIKLTFDHITDEEVFRLLSKLNINKSAGTDNVGPRILKIAAPVIFKPLAYIINLSIATCIFPDKMKEAKITPIYKKGDKSIPGNYRPISILPTLSKIFEKHLAIRNYLNEFDLLMKEQSGFREHHSCMSALTKMTESWLSEMDKGNLTGTVYLDFSKAFDLVNHEILLKKLQLYQFDNSSLHLLRSYLENRSQEVRLGKCISNKTELIAGVPQGSVLGPLLFILFINDMPLIVKHSVIDIFADDATLQNSSNKIDKIGENLQTDINCIQTWCKQNDMVLNETKTKSMVIGTKQRISKSNQNLAIKINDKNIQNSECEKLLGVLVDQNLDFDQHIDYVCKNTSSKIALLNRIKKFLPLQTRKLYYNAYILPVMDYCLTIWGSAPKFQLERLHKLQKRAARTILEVPPETPSLPLFEQLGWLNIYNV</sequence>
<dbReference type="Pfam" id="PF00078">
    <property type="entry name" value="RVT_1"/>
    <property type="match status" value="1"/>
</dbReference>
<evidence type="ECO:0000259" key="1">
    <source>
        <dbReference type="PROSITE" id="PS50878"/>
    </source>
</evidence>
<protein>
    <recommendedName>
        <fullName evidence="1">Reverse transcriptase domain-containing protein</fullName>
    </recommendedName>
</protein>
<proteinExistence type="predicted"/>
<evidence type="ECO:0000313" key="3">
    <source>
        <dbReference type="Proteomes" id="UP001186944"/>
    </source>
</evidence>
<dbReference type="InterPro" id="IPR000477">
    <property type="entry name" value="RT_dom"/>
</dbReference>
<dbReference type="Proteomes" id="UP001186944">
    <property type="component" value="Unassembled WGS sequence"/>
</dbReference>
<keyword evidence="3" id="KW-1185">Reference proteome</keyword>
<evidence type="ECO:0000313" key="2">
    <source>
        <dbReference type="EMBL" id="KAK3083738.1"/>
    </source>
</evidence>
<dbReference type="SUPFAM" id="SSF56672">
    <property type="entry name" value="DNA/RNA polymerases"/>
    <property type="match status" value="1"/>
</dbReference>
<reference evidence="2" key="1">
    <citation type="submission" date="2019-08" db="EMBL/GenBank/DDBJ databases">
        <title>The improved chromosome-level genome for the pearl oyster Pinctada fucata martensii using PacBio sequencing and Hi-C.</title>
        <authorList>
            <person name="Zheng Z."/>
        </authorList>
    </citation>
    <scope>NUCLEOTIDE SEQUENCE</scope>
    <source>
        <strain evidence="2">ZZ-2019</strain>
        <tissue evidence="2">Adductor muscle</tissue>
    </source>
</reference>
<name>A0AA89BVA6_PINIB</name>
<dbReference type="AlphaFoldDB" id="A0AA89BVA6"/>
<comment type="caution">
    <text evidence="2">The sequence shown here is derived from an EMBL/GenBank/DDBJ whole genome shotgun (WGS) entry which is preliminary data.</text>
</comment>
<gene>
    <name evidence="2" type="ORF">FSP39_002351</name>
</gene>